<keyword evidence="4" id="KW-1003">Cell membrane</keyword>
<dbReference type="Gene3D" id="1.20.1740.10">
    <property type="entry name" value="Amino acid/polyamine transporter I"/>
    <property type="match status" value="1"/>
</dbReference>
<name>A0AAJ7SL19_PETMA</name>
<evidence type="ECO:0000256" key="9">
    <source>
        <dbReference type="ARBA" id="ARBA00023180"/>
    </source>
</evidence>
<dbReference type="Proteomes" id="UP001318040">
    <property type="component" value="Unplaced"/>
</dbReference>
<dbReference type="GO" id="GO:0005886">
    <property type="term" value="C:plasma membrane"/>
    <property type="evidence" value="ECO:0007669"/>
    <property type="project" value="UniProtKB-SubCell"/>
</dbReference>
<evidence type="ECO:0000313" key="14">
    <source>
        <dbReference type="Proteomes" id="UP001318040"/>
    </source>
</evidence>
<evidence type="ECO:0000256" key="7">
    <source>
        <dbReference type="ARBA" id="ARBA00022989"/>
    </source>
</evidence>
<organism evidence="14 15">
    <name type="scientific">Petromyzon marinus</name>
    <name type="common">Sea lamprey</name>
    <dbReference type="NCBI Taxonomy" id="7757"/>
    <lineage>
        <taxon>Eukaryota</taxon>
        <taxon>Metazoa</taxon>
        <taxon>Chordata</taxon>
        <taxon>Craniata</taxon>
        <taxon>Vertebrata</taxon>
        <taxon>Cyclostomata</taxon>
        <taxon>Hyperoartia</taxon>
        <taxon>Petromyzontiformes</taxon>
        <taxon>Petromyzontidae</taxon>
        <taxon>Petromyzon</taxon>
    </lineage>
</organism>
<comment type="subcellular location">
    <subcellularLocation>
        <location evidence="1">Cell membrane</location>
        <topology evidence="1">Multi-pass membrane protein</topology>
    </subcellularLocation>
</comment>
<evidence type="ECO:0000256" key="5">
    <source>
        <dbReference type="ARBA" id="ARBA00022692"/>
    </source>
</evidence>
<keyword evidence="9" id="KW-0325">Glycoprotein</keyword>
<feature type="transmembrane region" description="Helical" evidence="13">
    <location>
        <begin position="194"/>
        <end position="212"/>
    </location>
</feature>
<evidence type="ECO:0000256" key="13">
    <source>
        <dbReference type="SAM" id="Phobius"/>
    </source>
</evidence>
<evidence type="ECO:0000256" key="8">
    <source>
        <dbReference type="ARBA" id="ARBA00023136"/>
    </source>
</evidence>
<feature type="transmembrane region" description="Helical" evidence="13">
    <location>
        <begin position="383"/>
        <end position="404"/>
    </location>
</feature>
<feature type="transmembrane region" description="Helical" evidence="13">
    <location>
        <begin position="66"/>
        <end position="87"/>
    </location>
</feature>
<dbReference type="FunFam" id="1.20.1740.10:FF:000009">
    <property type="entry name" value="Low affinity cationic amino acid transporter 2"/>
    <property type="match status" value="1"/>
</dbReference>
<dbReference type="AlphaFoldDB" id="A0AAJ7SL19"/>
<dbReference type="GO" id="GO:0097638">
    <property type="term" value="P:L-arginine import across plasma membrane"/>
    <property type="evidence" value="ECO:0007669"/>
    <property type="project" value="TreeGrafter"/>
</dbReference>
<feature type="transmembrane region" description="Helical" evidence="13">
    <location>
        <begin position="336"/>
        <end position="362"/>
    </location>
</feature>
<feature type="transmembrane region" description="Helical" evidence="13">
    <location>
        <begin position="287"/>
        <end position="316"/>
    </location>
</feature>
<feature type="transmembrane region" description="Helical" evidence="13">
    <location>
        <begin position="99"/>
        <end position="125"/>
    </location>
</feature>
<evidence type="ECO:0000256" key="2">
    <source>
        <dbReference type="ARBA" id="ARBA00008572"/>
    </source>
</evidence>
<keyword evidence="8 13" id="KW-0472">Membrane</keyword>
<keyword evidence="5 13" id="KW-0812">Transmembrane</keyword>
<reference evidence="15" key="1">
    <citation type="submission" date="2025-08" db="UniProtKB">
        <authorList>
            <consortium name="RefSeq"/>
        </authorList>
    </citation>
    <scope>IDENTIFICATION</scope>
    <source>
        <tissue evidence="15">Sperm</tissue>
    </source>
</reference>
<evidence type="ECO:0000256" key="3">
    <source>
        <dbReference type="ARBA" id="ARBA00022448"/>
    </source>
</evidence>
<gene>
    <name evidence="15" type="primary">LOC116937588</name>
</gene>
<dbReference type="GO" id="GO:0015189">
    <property type="term" value="F:L-lysine transmembrane transporter activity"/>
    <property type="evidence" value="ECO:0007669"/>
    <property type="project" value="TreeGrafter"/>
</dbReference>
<dbReference type="GO" id="GO:0061459">
    <property type="term" value="F:L-arginine transmembrane transporter activity"/>
    <property type="evidence" value="ECO:0007669"/>
    <property type="project" value="TreeGrafter"/>
</dbReference>
<dbReference type="RefSeq" id="XP_032800626.1">
    <property type="nucleotide sequence ID" value="XM_032944735.1"/>
</dbReference>
<dbReference type="InterPro" id="IPR002293">
    <property type="entry name" value="AA/rel_permease1"/>
</dbReference>
<evidence type="ECO:0000313" key="15">
    <source>
        <dbReference type="RefSeq" id="XP_032800626.1"/>
    </source>
</evidence>
<protein>
    <submittedName>
        <fullName evidence="15">Cationic amino acid transporter 2-like</fullName>
    </submittedName>
</protein>
<dbReference type="PIRSF" id="PIRSF006060">
    <property type="entry name" value="AA_transporter"/>
    <property type="match status" value="1"/>
</dbReference>
<keyword evidence="14" id="KW-1185">Reference proteome</keyword>
<dbReference type="KEGG" id="pmrn:116937588"/>
<evidence type="ECO:0000256" key="1">
    <source>
        <dbReference type="ARBA" id="ARBA00004651"/>
    </source>
</evidence>
<evidence type="ECO:0000256" key="11">
    <source>
        <dbReference type="ARBA" id="ARBA00034423"/>
    </source>
</evidence>
<feature type="transmembrane region" description="Helical" evidence="13">
    <location>
        <begin position="168"/>
        <end position="185"/>
    </location>
</feature>
<evidence type="ECO:0000256" key="6">
    <source>
        <dbReference type="ARBA" id="ARBA00022970"/>
    </source>
</evidence>
<feature type="transmembrane region" description="Helical" evidence="13">
    <location>
        <begin position="246"/>
        <end position="266"/>
    </location>
</feature>
<evidence type="ECO:0000256" key="4">
    <source>
        <dbReference type="ARBA" id="ARBA00022475"/>
    </source>
</evidence>
<comment type="similarity">
    <text evidence="2">Belongs to the amino acid-polyamine-organocation (APC) superfamily. Cationic amino acid transporter (CAT) (TC 2.A.3.3) family.</text>
</comment>
<keyword evidence="3" id="KW-0813">Transport</keyword>
<keyword evidence="7 13" id="KW-1133">Transmembrane helix</keyword>
<feature type="transmembrane region" description="Helical" evidence="13">
    <location>
        <begin position="39"/>
        <end position="60"/>
    </location>
</feature>
<dbReference type="PANTHER" id="PTHR43243">
    <property type="entry name" value="INNER MEMBRANE TRANSPORTER YGJI-RELATED"/>
    <property type="match status" value="1"/>
</dbReference>
<dbReference type="GO" id="GO:0000064">
    <property type="term" value="F:L-ornithine transmembrane transporter activity"/>
    <property type="evidence" value="ECO:0007669"/>
    <property type="project" value="TreeGrafter"/>
</dbReference>
<sequence length="430" mass="45581">MLPCEWALSLAKCLARRKPVDRDVSAGPALSRCLSTVDLVALGVGSTLGAGVYVLAGAVARHDAGPSIVLSFLVAAVASVMAGLCYAEFGARVPRSGSAYLYSYVTVGELIAFITGWNLILSYVIGASSVARAWTAAVDGMTEGDIVKSFFLRHVAFNHPWLADYPDFLAAALIMLLTGVLAFGVKESAFINKVFTGVNVAVLTFVIISGFVKGDTHNWALTHEDYLNHTRHRANSSVGEFGAGGFVPFGVSGTLAGAATCFYAFVGFDCIATTGEEVRNPQRAIPVGIVVSLLVCFLAYFGVAAAITLMMPYYLLHRDSSLPVAFEHVGWGRARYPVAVGSLCALSTSLLGSMFPMPRVIYAMAQDGLLFRFLGTVNERTKTPLVATVVSGAVAAVMSLLFNLKDLVDMMSIGTLLAYSLVAACVLILR</sequence>
<keyword evidence="6" id="KW-0029">Amino-acid transport</keyword>
<evidence type="ECO:0000256" key="12">
    <source>
        <dbReference type="ARBA" id="ARBA00034450"/>
    </source>
</evidence>
<dbReference type="Pfam" id="PF13520">
    <property type="entry name" value="AA_permease_2"/>
    <property type="match status" value="1"/>
</dbReference>
<accession>A0AAJ7SL19</accession>
<proteinExistence type="inferred from homology"/>
<feature type="transmembrane region" description="Helical" evidence="13">
    <location>
        <begin position="410"/>
        <end position="429"/>
    </location>
</feature>
<dbReference type="PANTHER" id="PTHR43243:SF105">
    <property type="entry name" value="CATIONIC AMINO ACID TRANSPORTER C-TERMINAL DOMAIN-CONTAINING PROTEIN"/>
    <property type="match status" value="1"/>
</dbReference>
<evidence type="ECO:0000256" key="10">
    <source>
        <dbReference type="ARBA" id="ARBA00034422"/>
    </source>
</evidence>
<comment type="catalytic activity">
    <reaction evidence="11">
        <text>L-arginine(in) = L-arginine(out)</text>
        <dbReference type="Rhea" id="RHEA:32143"/>
        <dbReference type="ChEBI" id="CHEBI:32682"/>
    </reaction>
</comment>
<comment type="catalytic activity">
    <reaction evidence="10">
        <text>L-lysine(in) = L-lysine(out)</text>
        <dbReference type="Rhea" id="RHEA:70935"/>
        <dbReference type="ChEBI" id="CHEBI:32551"/>
    </reaction>
</comment>
<comment type="catalytic activity">
    <reaction evidence="12">
        <text>L-ornithine(in) = L-ornithine(out)</text>
        <dbReference type="Rhea" id="RHEA:71199"/>
        <dbReference type="ChEBI" id="CHEBI:46911"/>
    </reaction>
</comment>